<dbReference type="PIRSF" id="PIRSF006816">
    <property type="entry name" value="Cyc3_hyd_g"/>
    <property type="match status" value="1"/>
</dbReference>
<comment type="cofactor">
    <cofactor evidence="13">
        <name>[2Fe-2S] cluster</name>
        <dbReference type="ChEBI" id="CHEBI:190135"/>
    </cofactor>
    <text evidence="13">Binds 1 [2Fe-2S] cluster per subunit.</text>
</comment>
<evidence type="ECO:0000256" key="9">
    <source>
        <dbReference type="ARBA" id="ARBA00023004"/>
    </source>
</evidence>
<keyword evidence="7 11" id="KW-0665">Pyrimidine biosynthesis</keyword>
<evidence type="ECO:0000256" key="10">
    <source>
        <dbReference type="ARBA" id="ARBA00023014"/>
    </source>
</evidence>
<comment type="cofactor">
    <cofactor evidence="11">
        <name>[2Fe-2S] cluster</name>
        <dbReference type="ChEBI" id="CHEBI:190135"/>
    </cofactor>
    <text evidence="11">Binds 1 [2Fe-2S] cluster per subunit.</text>
</comment>
<evidence type="ECO:0000256" key="7">
    <source>
        <dbReference type="ARBA" id="ARBA00022975"/>
    </source>
</evidence>
<name>K8Z9N4_9ENTE</name>
<dbReference type="InterPro" id="IPR037117">
    <property type="entry name" value="Dihydroorotate_DH_ele_sf"/>
</dbReference>
<feature type="binding site" evidence="11 13">
    <location>
        <position position="219"/>
    </location>
    <ligand>
        <name>[2Fe-2S] cluster</name>
        <dbReference type="ChEBI" id="CHEBI:190135"/>
    </ligand>
</feature>
<organism evidence="15 16">
    <name type="scientific">Catellicoccus marimammalium M35/04/3</name>
    <dbReference type="NCBI Taxonomy" id="1234409"/>
    <lineage>
        <taxon>Bacteria</taxon>
        <taxon>Bacillati</taxon>
        <taxon>Bacillota</taxon>
        <taxon>Bacilli</taxon>
        <taxon>Lactobacillales</taxon>
        <taxon>Enterococcaceae</taxon>
        <taxon>Catellicoccus</taxon>
    </lineage>
</organism>
<comment type="subunit">
    <text evidence="11">Heterotetramer of 2 PyrK and 2 PyrD type B subunits.</text>
</comment>
<dbReference type="GO" id="GO:0044205">
    <property type="term" value="P:'de novo' UMP biosynthetic process"/>
    <property type="evidence" value="ECO:0007669"/>
    <property type="project" value="UniProtKB-UniRule"/>
</dbReference>
<evidence type="ECO:0000256" key="13">
    <source>
        <dbReference type="PIRSR" id="PIRSR006816-2"/>
    </source>
</evidence>
<comment type="similarity">
    <text evidence="1 11">Belongs to the PyrK family.</text>
</comment>
<keyword evidence="5 11" id="KW-0479">Metal-binding</keyword>
<dbReference type="PANTHER" id="PTHR43513:SF3">
    <property type="entry name" value="DIHYDROOROTATE DEHYDROGENASE B (NAD(+)), ELECTRON TRANSFER SUBUNIT-RELATED"/>
    <property type="match status" value="1"/>
</dbReference>
<keyword evidence="6 11" id="KW-0274">FAD</keyword>
<dbReference type="GO" id="GO:0051537">
    <property type="term" value="F:2 iron, 2 sulfur cluster binding"/>
    <property type="evidence" value="ECO:0007669"/>
    <property type="project" value="UniProtKB-KW"/>
</dbReference>
<keyword evidence="2 11" id="KW-0813">Transport</keyword>
<dbReference type="Gene3D" id="3.40.50.80">
    <property type="entry name" value="Nucleotide-binding domain of ferredoxin-NADP reductase (FNR) module"/>
    <property type="match status" value="1"/>
</dbReference>
<evidence type="ECO:0000256" key="3">
    <source>
        <dbReference type="ARBA" id="ARBA00022630"/>
    </source>
</evidence>
<proteinExistence type="inferred from homology"/>
<feature type="binding site" evidence="11 12">
    <location>
        <begin position="76"/>
        <end position="77"/>
    </location>
    <ligand>
        <name>FAD</name>
        <dbReference type="ChEBI" id="CHEBI:57692"/>
    </ligand>
</feature>
<keyword evidence="16" id="KW-1185">Reference proteome</keyword>
<dbReference type="HAMAP" id="MF_01211">
    <property type="entry name" value="DHODB_Fe_S_bind"/>
    <property type="match status" value="1"/>
</dbReference>
<keyword evidence="10 11" id="KW-0411">Iron-sulfur</keyword>
<dbReference type="PRINTS" id="PR00409">
    <property type="entry name" value="PHDIOXRDTASE"/>
</dbReference>
<dbReference type="GO" id="GO:0009055">
    <property type="term" value="F:electron transfer activity"/>
    <property type="evidence" value="ECO:0007669"/>
    <property type="project" value="UniProtKB-UniRule"/>
</dbReference>
<evidence type="ECO:0000256" key="6">
    <source>
        <dbReference type="ARBA" id="ARBA00022827"/>
    </source>
</evidence>
<evidence type="ECO:0000259" key="14">
    <source>
        <dbReference type="PROSITE" id="PS51384"/>
    </source>
</evidence>
<keyword evidence="15" id="KW-0560">Oxidoreductase</keyword>
<comment type="caution">
    <text evidence="11">Lacks conserved residue(s) required for the propagation of feature annotation.</text>
</comment>
<feature type="binding site" evidence="11 13">
    <location>
        <position position="224"/>
    </location>
    <ligand>
        <name>[2Fe-2S] cluster</name>
        <dbReference type="ChEBI" id="CHEBI:190135"/>
    </ligand>
</feature>
<dbReference type="AlphaFoldDB" id="K8Z9N4"/>
<keyword evidence="3 11" id="KW-0285">Flavoprotein</keyword>
<evidence type="ECO:0000256" key="1">
    <source>
        <dbReference type="ARBA" id="ARBA00006422"/>
    </source>
</evidence>
<dbReference type="InterPro" id="IPR017938">
    <property type="entry name" value="Riboflavin_synthase-like_b-brl"/>
</dbReference>
<evidence type="ECO:0000256" key="8">
    <source>
        <dbReference type="ARBA" id="ARBA00022982"/>
    </source>
</evidence>
<dbReference type="STRING" id="1234409.C683_0326"/>
<dbReference type="UniPathway" id="UPA00070">
    <property type="reaction ID" value="UER00945"/>
</dbReference>
<dbReference type="Pfam" id="PF00970">
    <property type="entry name" value="FAD_binding_6"/>
    <property type="match status" value="1"/>
</dbReference>
<dbReference type="InterPro" id="IPR050353">
    <property type="entry name" value="PyrK_electron_transfer"/>
</dbReference>
<accession>K8Z9N4</accession>
<dbReference type="InterPro" id="IPR023455">
    <property type="entry name" value="Dihydroorotate_DHASE_ETsu"/>
</dbReference>
<dbReference type="GO" id="GO:0016491">
    <property type="term" value="F:oxidoreductase activity"/>
    <property type="evidence" value="ECO:0007669"/>
    <property type="project" value="UniProtKB-KW"/>
</dbReference>
<dbReference type="PROSITE" id="PS51384">
    <property type="entry name" value="FAD_FR"/>
    <property type="match status" value="1"/>
</dbReference>
<comment type="cofactor">
    <cofactor evidence="11 12">
        <name>FAD</name>
        <dbReference type="ChEBI" id="CHEBI:57692"/>
    </cofactor>
    <text evidence="11 12">Binds 1 FAD per subunit.</text>
</comment>
<dbReference type="CDD" id="cd06218">
    <property type="entry name" value="DHOD_e_trans"/>
    <property type="match status" value="1"/>
</dbReference>
<evidence type="ECO:0000256" key="12">
    <source>
        <dbReference type="PIRSR" id="PIRSR006816-1"/>
    </source>
</evidence>
<dbReference type="InterPro" id="IPR039261">
    <property type="entry name" value="FNR_nucleotide-bd"/>
</dbReference>
<dbReference type="SUPFAM" id="SSF63380">
    <property type="entry name" value="Riboflavin synthase domain-like"/>
    <property type="match status" value="1"/>
</dbReference>
<feature type="binding site" evidence="11 12">
    <location>
        <begin position="52"/>
        <end position="55"/>
    </location>
    <ligand>
        <name>FAD</name>
        <dbReference type="ChEBI" id="CHEBI:57692"/>
    </ligand>
</feature>
<dbReference type="PANTHER" id="PTHR43513">
    <property type="entry name" value="DIHYDROOROTATE DEHYDROGENASE B (NAD(+)), ELECTRON TRANSFER SUBUNIT"/>
    <property type="match status" value="1"/>
</dbReference>
<dbReference type="Pfam" id="PF10418">
    <property type="entry name" value="DHODB_Fe-S_bind"/>
    <property type="match status" value="1"/>
</dbReference>
<dbReference type="PATRIC" id="fig|1234409.3.peg.293"/>
<comment type="caution">
    <text evidence="15">The sequence shown here is derived from an EMBL/GenBank/DDBJ whole genome shotgun (WGS) entry which is preliminary data.</text>
</comment>
<dbReference type="OrthoDB" id="9778346at2"/>
<feature type="domain" description="FAD-binding FR-type" evidence="14">
    <location>
        <begin position="2"/>
        <end position="101"/>
    </location>
</feature>
<dbReference type="InterPro" id="IPR008333">
    <property type="entry name" value="Cbr1-like_FAD-bd_dom"/>
</dbReference>
<feature type="binding site" evidence="11 13">
    <location>
        <position position="227"/>
    </location>
    <ligand>
        <name>[2Fe-2S] cluster</name>
        <dbReference type="ChEBI" id="CHEBI:190135"/>
    </ligand>
</feature>
<reference evidence="15 16" key="1">
    <citation type="journal article" date="2013" name="Genome Announc.">
        <title>Draft Genome Sequence of Catellicoccus marimammalium, a Novel Species Commonly Found in Gull Feces.</title>
        <authorList>
            <person name="Weigand M.R."/>
            <person name="Ryu H."/>
            <person name="Bozcek L."/>
            <person name="Konstantinidis K.T."/>
            <person name="Santo Domingo J.W."/>
        </authorList>
    </citation>
    <scope>NUCLEOTIDE SEQUENCE [LARGE SCALE GENOMIC DNA]</scope>
    <source>
        <strain evidence="15 16">M35/04/3</strain>
    </source>
</reference>
<sequence>MSLQCLAKIIENQEIAKDIFQLILEGDFVEKIEQPGQFVHLLIPSQKTFLRRPFSLASYHQDKNQCTILYKILGTGTKELAQLKKGTSISLLGPLGNGFFVNPLYEKVLLIGGGIGIPPLYELGKEFQKKGTEVTFLLGYRNQEEVFYQEEFAKLGTVITYTEDGSFGHQGRIDAAFPTLEKDWNAVYSCGPTPMLKAVKENFSNQYPTYLSLEERMACGFGVCYGCVVAQTKKKTPLKVCQDGPVFLATEVEL</sequence>
<gene>
    <name evidence="11" type="primary">pyrK</name>
    <name evidence="15" type="ORF">C683_0326</name>
</gene>
<keyword evidence="4 11" id="KW-0001">2Fe-2S</keyword>
<dbReference type="InterPro" id="IPR001433">
    <property type="entry name" value="OxRdtase_FAD/NAD-bd"/>
</dbReference>
<keyword evidence="8 11" id="KW-0249">Electron transport</keyword>
<dbReference type="InterPro" id="IPR019480">
    <property type="entry name" value="Dihydroorotate_DH_Fe-S-bd"/>
</dbReference>
<dbReference type="EMBL" id="AMYT01000011">
    <property type="protein sequence ID" value="EKU27545.1"/>
    <property type="molecule type" value="Genomic_DNA"/>
</dbReference>
<comment type="function">
    <text evidence="11">Responsible for channeling the electrons from the oxidation of dihydroorotate from the FMN redox center in the PyrD type B subunit to the ultimate electron acceptor NAD(+).</text>
</comment>
<dbReference type="Gene3D" id="2.40.30.10">
    <property type="entry name" value="Translation factors"/>
    <property type="match status" value="1"/>
</dbReference>
<comment type="pathway">
    <text evidence="11">Pyrimidine metabolism; UMP biosynthesis via de novo pathway; orotate from (S)-dihydroorotate (NAD(+) route): step 1/1.</text>
</comment>
<feature type="binding site" evidence="11 13">
    <location>
        <position position="241"/>
    </location>
    <ligand>
        <name>[2Fe-2S] cluster</name>
        <dbReference type="ChEBI" id="CHEBI:190135"/>
    </ligand>
</feature>
<evidence type="ECO:0000256" key="2">
    <source>
        <dbReference type="ARBA" id="ARBA00022448"/>
    </source>
</evidence>
<dbReference type="Proteomes" id="UP000016057">
    <property type="component" value="Unassembled WGS sequence"/>
</dbReference>
<evidence type="ECO:0000313" key="16">
    <source>
        <dbReference type="Proteomes" id="UP000016057"/>
    </source>
</evidence>
<evidence type="ECO:0000313" key="15">
    <source>
        <dbReference type="EMBL" id="EKU27545.1"/>
    </source>
</evidence>
<dbReference type="Pfam" id="PF00175">
    <property type="entry name" value="NAD_binding_1"/>
    <property type="match status" value="1"/>
</dbReference>
<protein>
    <recommendedName>
        <fullName evidence="11">Dihydroorotate dehydrogenase B (NAD(+)), electron transfer subunit</fullName>
    </recommendedName>
    <alternativeName>
        <fullName evidence="11">Dihydroorotate oxidase B, electron transfer subunit</fullName>
    </alternativeName>
</protein>
<dbReference type="eggNOG" id="COG0543">
    <property type="taxonomic scope" value="Bacteria"/>
</dbReference>
<keyword evidence="9 11" id="KW-0408">Iron</keyword>
<dbReference type="GO" id="GO:0046872">
    <property type="term" value="F:metal ion binding"/>
    <property type="evidence" value="ECO:0007669"/>
    <property type="project" value="UniProtKB-KW"/>
</dbReference>
<evidence type="ECO:0000256" key="5">
    <source>
        <dbReference type="ARBA" id="ARBA00022723"/>
    </source>
</evidence>
<evidence type="ECO:0000256" key="4">
    <source>
        <dbReference type="ARBA" id="ARBA00022714"/>
    </source>
</evidence>
<dbReference type="InterPro" id="IPR017927">
    <property type="entry name" value="FAD-bd_FR_type"/>
</dbReference>
<dbReference type="RefSeq" id="WP_009488736.1">
    <property type="nucleotide sequence ID" value="NZ_AMYT01000011.1"/>
</dbReference>
<dbReference type="InterPro" id="IPR012165">
    <property type="entry name" value="Cyt_c3_hydrogenase_gsu"/>
</dbReference>
<dbReference type="GO" id="GO:0050660">
    <property type="term" value="F:flavin adenine dinucleotide binding"/>
    <property type="evidence" value="ECO:0007669"/>
    <property type="project" value="InterPro"/>
</dbReference>
<evidence type="ECO:0000256" key="11">
    <source>
        <dbReference type="HAMAP-Rule" id="MF_01211"/>
    </source>
</evidence>
<dbReference type="Gene3D" id="2.10.240.10">
    <property type="entry name" value="Dihydroorotate dehydrogenase, electron transfer subunit"/>
    <property type="match status" value="1"/>
</dbReference>
<dbReference type="SUPFAM" id="SSF52343">
    <property type="entry name" value="Ferredoxin reductase-like, C-terminal NADP-linked domain"/>
    <property type="match status" value="1"/>
</dbReference>